<keyword evidence="2" id="KW-1185">Reference proteome</keyword>
<dbReference type="InParanoid" id="A0A1Y2PBM9"/>
<accession>A0A1Y2PBM9</accession>
<reference evidence="1 2" key="1">
    <citation type="submission" date="2015-03" db="EMBL/GenBank/DDBJ databases">
        <title>Genome sequence of Tenacibaculum sp. S2-2, isolated from intestinal microbiota of sea cucumber, Apostichopus japonicas.</title>
        <authorList>
            <person name="Shao Z."/>
            <person name="Wang L."/>
            <person name="Li X."/>
        </authorList>
    </citation>
    <scope>NUCLEOTIDE SEQUENCE [LARGE SCALE GENOMIC DNA]</scope>
    <source>
        <strain evidence="1 2">S2-2</strain>
    </source>
</reference>
<gene>
    <name evidence="1" type="ORF">WH52_11000</name>
</gene>
<dbReference type="OrthoDB" id="1449614at2"/>
<dbReference type="STRING" id="1635173.WH52_11000"/>
<dbReference type="Proteomes" id="UP000194221">
    <property type="component" value="Unassembled WGS sequence"/>
</dbReference>
<dbReference type="AlphaFoldDB" id="A0A1Y2PBM9"/>
<evidence type="ECO:0008006" key="3">
    <source>
        <dbReference type="Google" id="ProtNLM"/>
    </source>
</evidence>
<evidence type="ECO:0000313" key="1">
    <source>
        <dbReference type="EMBL" id="OSY87401.1"/>
    </source>
</evidence>
<sequence>MNVTKKSILVFAVVILGAITVFSQTTVELFGMGTVEVNKTNITSSELVGKWETSYDMEGEKVFVVYEIKKEMGKYKAYSVLLKNEKGEAQPDNTLVMPNIQLGKKSDYVIEYEGKKYDIKADVKLKSMNTIEVFYNYYGYKNTEIWKKVK</sequence>
<dbReference type="RefSeq" id="WP_086031011.1">
    <property type="nucleotide sequence ID" value="NZ_LAPZ01000011.1"/>
</dbReference>
<dbReference type="EMBL" id="LAPZ01000011">
    <property type="protein sequence ID" value="OSY87401.1"/>
    <property type="molecule type" value="Genomic_DNA"/>
</dbReference>
<evidence type="ECO:0000313" key="2">
    <source>
        <dbReference type="Proteomes" id="UP000194221"/>
    </source>
</evidence>
<organism evidence="1 2">
    <name type="scientific">Tenacibaculum holothuriorum</name>
    <dbReference type="NCBI Taxonomy" id="1635173"/>
    <lineage>
        <taxon>Bacteria</taxon>
        <taxon>Pseudomonadati</taxon>
        <taxon>Bacteroidota</taxon>
        <taxon>Flavobacteriia</taxon>
        <taxon>Flavobacteriales</taxon>
        <taxon>Flavobacteriaceae</taxon>
        <taxon>Tenacibaculum</taxon>
    </lineage>
</organism>
<protein>
    <recommendedName>
        <fullName evidence="3">DUF4488 domain-containing protein</fullName>
    </recommendedName>
</protein>
<name>A0A1Y2PBM9_9FLAO</name>
<proteinExistence type="predicted"/>
<comment type="caution">
    <text evidence="1">The sequence shown here is derived from an EMBL/GenBank/DDBJ whole genome shotgun (WGS) entry which is preliminary data.</text>
</comment>